<evidence type="ECO:0000259" key="3">
    <source>
        <dbReference type="PROSITE" id="PS50977"/>
    </source>
</evidence>
<keyword evidence="5" id="KW-1185">Reference proteome</keyword>
<proteinExistence type="predicted"/>
<protein>
    <submittedName>
        <fullName evidence="4">TetR/AcrR family transcriptional regulator</fullName>
    </submittedName>
</protein>
<dbReference type="Proteomes" id="UP000321580">
    <property type="component" value="Unassembled WGS sequence"/>
</dbReference>
<organism evidence="4 5">
    <name type="scientific">Phaeodactylibacter luteus</name>
    <dbReference type="NCBI Taxonomy" id="1564516"/>
    <lineage>
        <taxon>Bacteria</taxon>
        <taxon>Pseudomonadati</taxon>
        <taxon>Bacteroidota</taxon>
        <taxon>Saprospiria</taxon>
        <taxon>Saprospirales</taxon>
        <taxon>Haliscomenobacteraceae</taxon>
        <taxon>Phaeodactylibacter</taxon>
    </lineage>
</organism>
<dbReference type="PANTHER" id="PTHR30055">
    <property type="entry name" value="HTH-TYPE TRANSCRIPTIONAL REGULATOR RUTR"/>
    <property type="match status" value="1"/>
</dbReference>
<keyword evidence="1 2" id="KW-0238">DNA-binding</keyword>
<feature type="DNA-binding region" description="H-T-H motif" evidence="2">
    <location>
        <begin position="37"/>
        <end position="56"/>
    </location>
</feature>
<gene>
    <name evidence="4" type="ORF">FRY97_13960</name>
</gene>
<dbReference type="Gene3D" id="1.10.357.10">
    <property type="entry name" value="Tetracycline Repressor, domain 2"/>
    <property type="match status" value="1"/>
</dbReference>
<dbReference type="GO" id="GO:0000976">
    <property type="term" value="F:transcription cis-regulatory region binding"/>
    <property type="evidence" value="ECO:0007669"/>
    <property type="project" value="TreeGrafter"/>
</dbReference>
<comment type="caution">
    <text evidence="4">The sequence shown here is derived from an EMBL/GenBank/DDBJ whole genome shotgun (WGS) entry which is preliminary data.</text>
</comment>
<reference evidence="4 5" key="1">
    <citation type="submission" date="2019-08" db="EMBL/GenBank/DDBJ databases">
        <title>Genome of Phaeodactylibacter luteus.</title>
        <authorList>
            <person name="Bowman J.P."/>
        </authorList>
    </citation>
    <scope>NUCLEOTIDE SEQUENCE [LARGE SCALE GENOMIC DNA]</scope>
    <source>
        <strain evidence="4 5">KCTC 42180</strain>
    </source>
</reference>
<sequence length="193" mass="21328">MSPRTSAQFEAIRKASMGRISNAALDLFARKGYSATSVAQIATAAGVSKGLLYNYFNGKEALLRYIVLEAVAKGEKALYEALALPGSPKARLRQFTVATFGLIQSNRDYWRLLSALALQPHVLDGLMPELQQKEGQAMEGFLALFRELGYEDPEGELLLYQAMMDGVALKYMQAPEAYPLGKMQTKILAHYQL</sequence>
<dbReference type="SUPFAM" id="SSF48498">
    <property type="entry name" value="Tetracyclin repressor-like, C-terminal domain"/>
    <property type="match status" value="1"/>
</dbReference>
<dbReference type="InterPro" id="IPR009057">
    <property type="entry name" value="Homeodomain-like_sf"/>
</dbReference>
<dbReference type="InterPro" id="IPR023772">
    <property type="entry name" value="DNA-bd_HTH_TetR-type_CS"/>
</dbReference>
<dbReference type="EMBL" id="VOOR01000029">
    <property type="protein sequence ID" value="TXB62491.1"/>
    <property type="molecule type" value="Genomic_DNA"/>
</dbReference>
<dbReference type="InterPro" id="IPR036271">
    <property type="entry name" value="Tet_transcr_reg_TetR-rel_C_sf"/>
</dbReference>
<evidence type="ECO:0000256" key="1">
    <source>
        <dbReference type="ARBA" id="ARBA00023125"/>
    </source>
</evidence>
<accession>A0A5C6RJI9</accession>
<dbReference type="AlphaFoldDB" id="A0A5C6RJI9"/>
<dbReference type="GO" id="GO:0003700">
    <property type="term" value="F:DNA-binding transcription factor activity"/>
    <property type="evidence" value="ECO:0007669"/>
    <property type="project" value="TreeGrafter"/>
</dbReference>
<dbReference type="PANTHER" id="PTHR30055:SF146">
    <property type="entry name" value="HTH-TYPE TRANSCRIPTIONAL DUAL REGULATOR CECR"/>
    <property type="match status" value="1"/>
</dbReference>
<evidence type="ECO:0000256" key="2">
    <source>
        <dbReference type="PROSITE-ProRule" id="PRU00335"/>
    </source>
</evidence>
<dbReference type="InterPro" id="IPR050109">
    <property type="entry name" value="HTH-type_TetR-like_transc_reg"/>
</dbReference>
<dbReference type="RefSeq" id="WP_147168167.1">
    <property type="nucleotide sequence ID" value="NZ_VOOR01000029.1"/>
</dbReference>
<evidence type="ECO:0000313" key="4">
    <source>
        <dbReference type="EMBL" id="TXB62491.1"/>
    </source>
</evidence>
<feature type="domain" description="HTH tetR-type" evidence="3">
    <location>
        <begin position="14"/>
        <end position="74"/>
    </location>
</feature>
<dbReference type="PROSITE" id="PS01081">
    <property type="entry name" value="HTH_TETR_1"/>
    <property type="match status" value="1"/>
</dbReference>
<dbReference type="SUPFAM" id="SSF46689">
    <property type="entry name" value="Homeodomain-like"/>
    <property type="match status" value="1"/>
</dbReference>
<name>A0A5C6RJI9_9BACT</name>
<dbReference type="OrthoDB" id="9787680at2"/>
<dbReference type="Pfam" id="PF00440">
    <property type="entry name" value="TetR_N"/>
    <property type="match status" value="1"/>
</dbReference>
<evidence type="ECO:0000313" key="5">
    <source>
        <dbReference type="Proteomes" id="UP000321580"/>
    </source>
</evidence>
<dbReference type="PRINTS" id="PR00455">
    <property type="entry name" value="HTHTETR"/>
</dbReference>
<dbReference type="PROSITE" id="PS50977">
    <property type="entry name" value="HTH_TETR_2"/>
    <property type="match status" value="1"/>
</dbReference>
<dbReference type="InterPro" id="IPR001647">
    <property type="entry name" value="HTH_TetR"/>
</dbReference>